<sequence length="199" mass="22185">MNMNNKGLSLVEVLAAVVILGILFVGIMSIFPQMTLFNAKTETKLDTMNLARQEMAKIVSADKWKKQLVSSAITPDTGIPDYLSETKIIEEMEALNYLPESVSTSDAADLLRFQKKDGYLYEVDIYVKCLPFLNPTLISGEEPAPDTCSKIEKKKLYKIHLKVFKESETTSGSYRLSSETFSFIPYTAYKEETPPSGGG</sequence>
<dbReference type="RefSeq" id="WP_065527896.1">
    <property type="nucleotide sequence ID" value="NZ_CP016537.2"/>
</dbReference>
<dbReference type="GO" id="GO:0009986">
    <property type="term" value="C:cell surface"/>
    <property type="evidence" value="ECO:0007669"/>
    <property type="project" value="UniProtKB-SubCell"/>
</dbReference>
<dbReference type="PROSITE" id="PS00409">
    <property type="entry name" value="PROKAR_NTER_METHYL"/>
    <property type="match status" value="1"/>
</dbReference>
<dbReference type="Pfam" id="PF07963">
    <property type="entry name" value="N_methyl"/>
    <property type="match status" value="1"/>
</dbReference>
<keyword evidence="3" id="KW-1133">Transmembrane helix</keyword>
<feature type="transmembrane region" description="Helical" evidence="3">
    <location>
        <begin position="7"/>
        <end position="31"/>
    </location>
</feature>
<keyword evidence="3" id="KW-0472">Membrane</keyword>
<keyword evidence="5" id="KW-1185">Reference proteome</keyword>
<dbReference type="KEGG" id="phc:BBI08_02635"/>
<protein>
    <recommendedName>
        <fullName evidence="6">Prepilin-type N-terminal cleavage/methylation domain-containing protein</fullName>
    </recommendedName>
</protein>
<reference evidence="5" key="2">
    <citation type="submission" date="2016-10" db="EMBL/GenBank/DDBJ databases">
        <authorList>
            <person name="See-Too W.S."/>
        </authorList>
    </citation>
    <scope>NUCLEOTIDE SEQUENCE [LARGE SCALE GENOMIC DNA]</scope>
    <source>
        <strain evidence="5">DSM 24743</strain>
    </source>
</reference>
<evidence type="ECO:0008006" key="6">
    <source>
        <dbReference type="Google" id="ProtNLM"/>
    </source>
</evidence>
<dbReference type="AlphaFoldDB" id="A0A1C7DNF8"/>
<evidence type="ECO:0000256" key="2">
    <source>
        <dbReference type="ARBA" id="ARBA00023287"/>
    </source>
</evidence>
<reference evidence="5" key="1">
    <citation type="submission" date="2016-07" db="EMBL/GenBank/DDBJ databases">
        <authorList>
            <person name="See-Too W.S."/>
        </authorList>
    </citation>
    <scope>NUCLEOTIDE SEQUENCE [LARGE SCALE GENOMIC DNA]</scope>
    <source>
        <strain evidence="5">DSM 24743</strain>
    </source>
</reference>
<organism evidence="4 5">
    <name type="scientific">Planococcus halocryophilus</name>
    <dbReference type="NCBI Taxonomy" id="1215089"/>
    <lineage>
        <taxon>Bacteria</taxon>
        <taxon>Bacillati</taxon>
        <taxon>Bacillota</taxon>
        <taxon>Bacilli</taxon>
        <taxon>Bacillales</taxon>
        <taxon>Caryophanaceae</taxon>
        <taxon>Planococcus</taxon>
    </lineage>
</organism>
<dbReference type="NCBIfam" id="TIGR02532">
    <property type="entry name" value="IV_pilin_GFxxxE"/>
    <property type="match status" value="1"/>
</dbReference>
<evidence type="ECO:0000313" key="4">
    <source>
        <dbReference type="EMBL" id="ANU12801.1"/>
    </source>
</evidence>
<dbReference type="STRING" id="1215089.BBI08_02635"/>
<evidence type="ECO:0000313" key="5">
    <source>
        <dbReference type="Proteomes" id="UP000092687"/>
    </source>
</evidence>
<comment type="subcellular location">
    <subcellularLocation>
        <location evidence="1">Cell surface</location>
    </subcellularLocation>
</comment>
<gene>
    <name evidence="4" type="ORF">BBI08_02635</name>
</gene>
<evidence type="ECO:0000256" key="3">
    <source>
        <dbReference type="SAM" id="Phobius"/>
    </source>
</evidence>
<dbReference type="EMBL" id="CP016537">
    <property type="protein sequence ID" value="ANU12801.1"/>
    <property type="molecule type" value="Genomic_DNA"/>
</dbReference>
<name>A0A1C7DNF8_9BACL</name>
<dbReference type="GO" id="GO:0030420">
    <property type="term" value="P:establishment of competence for transformation"/>
    <property type="evidence" value="ECO:0007669"/>
    <property type="project" value="UniProtKB-KW"/>
</dbReference>
<evidence type="ECO:0000256" key="1">
    <source>
        <dbReference type="ARBA" id="ARBA00004241"/>
    </source>
</evidence>
<dbReference type="Proteomes" id="UP000092687">
    <property type="component" value="Chromosome"/>
</dbReference>
<proteinExistence type="predicted"/>
<keyword evidence="2" id="KW-0178">Competence</keyword>
<accession>A0A1C7DNF8</accession>
<dbReference type="InterPro" id="IPR012902">
    <property type="entry name" value="N_methyl_site"/>
</dbReference>
<keyword evidence="3" id="KW-0812">Transmembrane</keyword>